<protein>
    <submittedName>
        <fullName evidence="1">Uncharacterized protein</fullName>
    </submittedName>
</protein>
<dbReference type="AlphaFoldDB" id="A0A2U2ND51"/>
<dbReference type="RefSeq" id="WP_109055976.1">
    <property type="nucleotide sequence ID" value="NZ_QFFM01000001.1"/>
</dbReference>
<keyword evidence="2" id="KW-1185">Reference proteome</keyword>
<evidence type="ECO:0000313" key="2">
    <source>
        <dbReference type="Proteomes" id="UP000245876"/>
    </source>
</evidence>
<dbReference type="Proteomes" id="UP000245876">
    <property type="component" value="Unassembled WGS sequence"/>
</dbReference>
<reference evidence="1 2" key="1">
    <citation type="journal article" date="2018" name="Int. J. Syst. Evol. Microbiol.">
        <title>Bifidobacterium callitrichidarum sp. nov. from the faeces of the emperor tamarin (Saguinus imperator).</title>
        <authorList>
            <person name="Modesto M."/>
            <person name="Michelini S."/>
            <person name="Sansosti M.C."/>
            <person name="De Filippo C."/>
            <person name="Cavalieri D."/>
            <person name="Qvirist L."/>
            <person name="Andlid T."/>
            <person name="Spiezio C."/>
            <person name="Sandri C."/>
            <person name="Pascarelli S."/>
            <person name="Sgorbati B."/>
            <person name="Mattarelli P."/>
        </authorList>
    </citation>
    <scope>NUCLEOTIDE SEQUENCE [LARGE SCALE GENOMIC DNA]</scope>
    <source>
        <strain evidence="1 2">TRI 5</strain>
    </source>
</reference>
<proteinExistence type="predicted"/>
<name>A0A2U2ND51_9BIFI</name>
<gene>
    <name evidence="1" type="ORF">DF196_00505</name>
</gene>
<accession>A0A2U2ND51</accession>
<dbReference type="EMBL" id="QFFM01000001">
    <property type="protein sequence ID" value="PWG67030.1"/>
    <property type="molecule type" value="Genomic_DNA"/>
</dbReference>
<evidence type="ECO:0000313" key="1">
    <source>
        <dbReference type="EMBL" id="PWG67030.1"/>
    </source>
</evidence>
<sequence>MYMHIGACITLAMPNGERIRWLCKAVEAERSDGDSCIESKEELLELLRENTPKVASIAFVPENLISLLKTALADDDDDAEQDDRMDTD</sequence>
<dbReference type="OrthoDB" id="9921659at2"/>
<organism evidence="1 2">
    <name type="scientific">Bifidobacterium callitrichidarum</name>
    <dbReference type="NCBI Taxonomy" id="2052941"/>
    <lineage>
        <taxon>Bacteria</taxon>
        <taxon>Bacillati</taxon>
        <taxon>Actinomycetota</taxon>
        <taxon>Actinomycetes</taxon>
        <taxon>Bifidobacteriales</taxon>
        <taxon>Bifidobacteriaceae</taxon>
        <taxon>Bifidobacterium</taxon>
    </lineage>
</organism>
<comment type="caution">
    <text evidence="1">The sequence shown here is derived from an EMBL/GenBank/DDBJ whole genome shotgun (WGS) entry which is preliminary data.</text>
</comment>